<accession>A0ABV6F8W9</accession>
<dbReference type="RefSeq" id="WP_378043305.1">
    <property type="nucleotide sequence ID" value="NZ_JBHLWH010000045.1"/>
</dbReference>
<keyword evidence="5 7" id="KW-0472">Membrane</keyword>
<protein>
    <submittedName>
        <fullName evidence="8">Aromatic acid exporter family protein</fullName>
    </submittedName>
</protein>
<evidence type="ECO:0000256" key="3">
    <source>
        <dbReference type="ARBA" id="ARBA00022692"/>
    </source>
</evidence>
<feature type="region of interest" description="Disordered" evidence="6">
    <location>
        <begin position="1"/>
        <end position="23"/>
    </location>
</feature>
<keyword evidence="9" id="KW-1185">Reference proteome</keyword>
<evidence type="ECO:0000256" key="2">
    <source>
        <dbReference type="ARBA" id="ARBA00022475"/>
    </source>
</evidence>
<evidence type="ECO:0000256" key="4">
    <source>
        <dbReference type="ARBA" id="ARBA00022989"/>
    </source>
</evidence>
<feature type="transmembrane region" description="Helical" evidence="7">
    <location>
        <begin position="115"/>
        <end position="131"/>
    </location>
</feature>
<organism evidence="8 9">
    <name type="scientific">Citricoccus parietis</name>
    <dbReference type="NCBI Taxonomy" id="592307"/>
    <lineage>
        <taxon>Bacteria</taxon>
        <taxon>Bacillati</taxon>
        <taxon>Actinomycetota</taxon>
        <taxon>Actinomycetes</taxon>
        <taxon>Micrococcales</taxon>
        <taxon>Micrococcaceae</taxon>
        <taxon>Citricoccus</taxon>
    </lineage>
</organism>
<evidence type="ECO:0000256" key="1">
    <source>
        <dbReference type="ARBA" id="ARBA00004651"/>
    </source>
</evidence>
<feature type="transmembrane region" description="Helical" evidence="7">
    <location>
        <begin position="91"/>
        <end position="109"/>
    </location>
</feature>
<proteinExistence type="predicted"/>
<keyword evidence="4 7" id="KW-1133">Transmembrane helix</keyword>
<keyword evidence="2" id="KW-1003">Cell membrane</keyword>
<feature type="transmembrane region" description="Helical" evidence="7">
    <location>
        <begin position="165"/>
        <end position="182"/>
    </location>
</feature>
<dbReference type="InterPro" id="IPR010343">
    <property type="entry name" value="ArAE_1"/>
</dbReference>
<name>A0ABV6F8W9_9MICC</name>
<gene>
    <name evidence="8" type="ORF">ACFFIO_15785</name>
</gene>
<evidence type="ECO:0000256" key="7">
    <source>
        <dbReference type="SAM" id="Phobius"/>
    </source>
</evidence>
<dbReference type="Pfam" id="PF06081">
    <property type="entry name" value="ArAE_1"/>
    <property type="match status" value="1"/>
</dbReference>
<evidence type="ECO:0000256" key="6">
    <source>
        <dbReference type="SAM" id="MobiDB-lite"/>
    </source>
</evidence>
<comment type="subcellular location">
    <subcellularLocation>
        <location evidence="1">Cell membrane</location>
        <topology evidence="1">Multi-pass membrane protein</topology>
    </subcellularLocation>
</comment>
<dbReference type="Proteomes" id="UP001589766">
    <property type="component" value="Unassembled WGS sequence"/>
</dbReference>
<comment type="caution">
    <text evidence="8">The sequence shown here is derived from an EMBL/GenBank/DDBJ whole genome shotgun (WGS) entry which is preliminary data.</text>
</comment>
<evidence type="ECO:0000313" key="8">
    <source>
        <dbReference type="EMBL" id="MFC0249969.1"/>
    </source>
</evidence>
<feature type="transmembrane region" description="Helical" evidence="7">
    <location>
        <begin position="54"/>
        <end position="79"/>
    </location>
</feature>
<sequence>MKTNEAGVSMGAKAGTGKEPRTGGRFDWVWERVKTPAFFTATSQTVKSVIAASFAWWFSVTVLGTEMPFLAPWTALLTVHATVYQSISRGTQSAVSSVIGVGLSFVIGNYLGVDVWTYALALLIGLIAARLRWIRDEGVAIATTAIFLLSSGFEDQEPLLVDRMIEVGVGVAVGIAVNLLIIPPLRDQQAARHVDSVNRRMGGVLVDMADQLAQDWDTDNADDWIGEARSMEQDTAAAWTLVRSARESHRANPRVYLHQQGLSKDHHPAPATEEGSGYADILGRVDEGISHLLNLARTLRQASYVEGPWNDRFRTQWVAIVRDCGRAIADPDAEVEPIDDRLTALANDLSDDHELPQSAWPIYGSLITSLRHIAIIVDDVASSREAREPDA</sequence>
<evidence type="ECO:0000313" key="9">
    <source>
        <dbReference type="Proteomes" id="UP001589766"/>
    </source>
</evidence>
<evidence type="ECO:0000256" key="5">
    <source>
        <dbReference type="ARBA" id="ARBA00023136"/>
    </source>
</evidence>
<reference evidence="8 9" key="1">
    <citation type="submission" date="2024-09" db="EMBL/GenBank/DDBJ databases">
        <authorList>
            <person name="Sun Q."/>
            <person name="Mori K."/>
        </authorList>
    </citation>
    <scope>NUCLEOTIDE SEQUENCE [LARGE SCALE GENOMIC DNA]</scope>
    <source>
        <strain evidence="8 9">CCM 7609</strain>
    </source>
</reference>
<keyword evidence="3 7" id="KW-0812">Transmembrane</keyword>
<dbReference type="EMBL" id="JBHLWH010000045">
    <property type="protein sequence ID" value="MFC0249969.1"/>
    <property type="molecule type" value="Genomic_DNA"/>
</dbReference>